<dbReference type="PROSITE" id="PS01358">
    <property type="entry name" value="ZF_RANBP2_1"/>
    <property type="match status" value="1"/>
</dbReference>
<feature type="compositionally biased region" description="Basic and acidic residues" evidence="10">
    <location>
        <begin position="112"/>
        <end position="123"/>
    </location>
</feature>
<evidence type="ECO:0000256" key="6">
    <source>
        <dbReference type="ARBA" id="ARBA00022884"/>
    </source>
</evidence>
<evidence type="ECO:0000256" key="5">
    <source>
        <dbReference type="ARBA" id="ARBA00022833"/>
    </source>
</evidence>
<dbReference type="PANTHER" id="PTHR13948">
    <property type="entry name" value="RNA-BINDING PROTEIN"/>
    <property type="match status" value="1"/>
</dbReference>
<evidence type="ECO:0000259" key="12">
    <source>
        <dbReference type="PROSITE" id="PS50174"/>
    </source>
</evidence>
<dbReference type="SMART" id="SM00443">
    <property type="entry name" value="G_patch"/>
    <property type="match status" value="1"/>
</dbReference>
<dbReference type="OrthoDB" id="439808at2759"/>
<dbReference type="SMART" id="SM00360">
    <property type="entry name" value="RRM"/>
    <property type="match status" value="2"/>
</dbReference>
<evidence type="ECO:0000256" key="4">
    <source>
        <dbReference type="ARBA" id="ARBA00022771"/>
    </source>
</evidence>
<dbReference type="GO" id="GO:0008270">
    <property type="term" value="F:zinc ion binding"/>
    <property type="evidence" value="ECO:0007669"/>
    <property type="project" value="UniProtKB-KW"/>
</dbReference>
<feature type="domain" description="RRM" evidence="11">
    <location>
        <begin position="243"/>
        <end position="321"/>
    </location>
</feature>
<dbReference type="Pfam" id="PF01585">
    <property type="entry name" value="G-patch"/>
    <property type="match status" value="1"/>
</dbReference>
<feature type="compositionally biased region" description="Polar residues" evidence="10">
    <location>
        <begin position="689"/>
        <end position="701"/>
    </location>
</feature>
<dbReference type="Proteomes" id="UP000694044">
    <property type="component" value="Unassembled WGS sequence"/>
</dbReference>
<dbReference type="GO" id="GO:0000398">
    <property type="term" value="P:mRNA splicing, via spliceosome"/>
    <property type="evidence" value="ECO:0007669"/>
    <property type="project" value="TreeGrafter"/>
</dbReference>
<proteinExistence type="predicted"/>
<feature type="compositionally biased region" description="Basic and acidic residues" evidence="10">
    <location>
        <begin position="135"/>
        <end position="149"/>
    </location>
</feature>
<feature type="compositionally biased region" description="Basic and acidic residues" evidence="10">
    <location>
        <begin position="668"/>
        <end position="688"/>
    </location>
</feature>
<keyword evidence="2" id="KW-0479">Metal-binding</keyword>
<evidence type="ECO:0000313" key="14">
    <source>
        <dbReference type="EMBL" id="KAG7376991.1"/>
    </source>
</evidence>
<keyword evidence="6 8" id="KW-0694">RNA-binding</keyword>
<keyword evidence="3" id="KW-0677">Repeat</keyword>
<evidence type="ECO:0000256" key="8">
    <source>
        <dbReference type="PROSITE-ProRule" id="PRU00176"/>
    </source>
</evidence>
<keyword evidence="4 9" id="KW-0863">Zinc-finger</keyword>
<comment type="subcellular location">
    <subcellularLocation>
        <location evidence="1">Nucleus</location>
    </subcellularLocation>
</comment>
<feature type="domain" description="G-patch" evidence="12">
    <location>
        <begin position="716"/>
        <end position="765"/>
    </location>
</feature>
<feature type="region of interest" description="Disordered" evidence="10">
    <location>
        <begin position="1"/>
        <end position="31"/>
    </location>
</feature>
<evidence type="ECO:0000259" key="13">
    <source>
        <dbReference type="PROSITE" id="PS50199"/>
    </source>
</evidence>
<evidence type="ECO:0008006" key="16">
    <source>
        <dbReference type="Google" id="ProtNLM"/>
    </source>
</evidence>
<feature type="region of interest" description="Disordered" evidence="10">
    <location>
        <begin position="558"/>
        <end position="580"/>
    </location>
</feature>
<dbReference type="CDD" id="cd16074">
    <property type="entry name" value="OCRE"/>
    <property type="match status" value="1"/>
</dbReference>
<organism evidence="14 15">
    <name type="scientific">Phytophthora pseudosyringae</name>
    <dbReference type="NCBI Taxonomy" id="221518"/>
    <lineage>
        <taxon>Eukaryota</taxon>
        <taxon>Sar</taxon>
        <taxon>Stramenopiles</taxon>
        <taxon>Oomycota</taxon>
        <taxon>Peronosporomycetes</taxon>
        <taxon>Peronosporales</taxon>
        <taxon>Peronosporaceae</taxon>
        <taxon>Phytophthora</taxon>
    </lineage>
</organism>
<dbReference type="InterPro" id="IPR000467">
    <property type="entry name" value="G_patch_dom"/>
</dbReference>
<evidence type="ECO:0000256" key="2">
    <source>
        <dbReference type="ARBA" id="ARBA00022723"/>
    </source>
</evidence>
<protein>
    <recommendedName>
        <fullName evidence="16">RNA-binding protein</fullName>
    </recommendedName>
</protein>
<accession>A0A8T1V7I7</accession>
<dbReference type="Pfam" id="PF00076">
    <property type="entry name" value="RRM_1"/>
    <property type="match status" value="2"/>
</dbReference>
<evidence type="ECO:0000256" key="9">
    <source>
        <dbReference type="PROSITE-ProRule" id="PRU00322"/>
    </source>
</evidence>
<evidence type="ECO:0000256" key="7">
    <source>
        <dbReference type="ARBA" id="ARBA00023242"/>
    </source>
</evidence>
<feature type="domain" description="RanBP2-type" evidence="13">
    <location>
        <begin position="141"/>
        <end position="177"/>
    </location>
</feature>
<dbReference type="EMBL" id="JAGDFM010000593">
    <property type="protein sequence ID" value="KAG7376991.1"/>
    <property type="molecule type" value="Genomic_DNA"/>
</dbReference>
<comment type="caution">
    <text evidence="14">The sequence shown here is derived from an EMBL/GenBank/DDBJ whole genome shotgun (WGS) entry which is preliminary data.</text>
</comment>
<dbReference type="GO" id="GO:0003723">
    <property type="term" value="F:RNA binding"/>
    <property type="evidence" value="ECO:0007669"/>
    <property type="project" value="UniProtKB-UniRule"/>
</dbReference>
<keyword evidence="15" id="KW-1185">Reference proteome</keyword>
<feature type="region of interest" description="Disordered" evidence="10">
    <location>
        <begin position="668"/>
        <end position="795"/>
    </location>
</feature>
<dbReference type="SMART" id="SM00547">
    <property type="entry name" value="ZnF_RBZ"/>
    <property type="match status" value="1"/>
</dbReference>
<dbReference type="PROSITE" id="PS50174">
    <property type="entry name" value="G_PATCH"/>
    <property type="match status" value="1"/>
</dbReference>
<reference evidence="14" key="1">
    <citation type="submission" date="2021-02" db="EMBL/GenBank/DDBJ databases">
        <authorList>
            <person name="Palmer J.M."/>
        </authorList>
    </citation>
    <scope>NUCLEOTIDE SEQUENCE</scope>
    <source>
        <strain evidence="14">SCRP734</strain>
    </source>
</reference>
<evidence type="ECO:0000313" key="15">
    <source>
        <dbReference type="Proteomes" id="UP000694044"/>
    </source>
</evidence>
<dbReference type="PROSITE" id="PS50102">
    <property type="entry name" value="RRM"/>
    <property type="match status" value="2"/>
</dbReference>
<evidence type="ECO:0000256" key="10">
    <source>
        <dbReference type="SAM" id="MobiDB-lite"/>
    </source>
</evidence>
<evidence type="ECO:0000259" key="11">
    <source>
        <dbReference type="PROSITE" id="PS50102"/>
    </source>
</evidence>
<feature type="region of interest" description="Disordered" evidence="10">
    <location>
        <begin position="588"/>
        <end position="607"/>
    </location>
</feature>
<dbReference type="GO" id="GO:0005634">
    <property type="term" value="C:nucleus"/>
    <property type="evidence" value="ECO:0007669"/>
    <property type="project" value="UniProtKB-SubCell"/>
</dbReference>
<feature type="domain" description="RRM" evidence="11">
    <location>
        <begin position="32"/>
        <end position="111"/>
    </location>
</feature>
<keyword evidence="5" id="KW-0862">Zinc</keyword>
<feature type="region of interest" description="Disordered" evidence="10">
    <location>
        <begin position="112"/>
        <end position="149"/>
    </location>
</feature>
<keyword evidence="7" id="KW-0539">Nucleus</keyword>
<dbReference type="PROSITE" id="PS50199">
    <property type="entry name" value="ZF_RANBP2_2"/>
    <property type="match status" value="1"/>
</dbReference>
<evidence type="ECO:0000256" key="3">
    <source>
        <dbReference type="ARBA" id="ARBA00022737"/>
    </source>
</evidence>
<dbReference type="InterPro" id="IPR001876">
    <property type="entry name" value="Znf_RanBP2"/>
</dbReference>
<dbReference type="AlphaFoldDB" id="A0A8T1V7I7"/>
<sequence>MPGRSPHFGRHEAPPGQRHSPHAAHQEHPPSSTLLLRGLARSIDDEMILRALQPFRPLQARAIYDKTTGEPRGFAFVDFDSVESAMQAMRAFESKPLVLQHRAVSVSYTDGFRRRSADGDSGRPRGASWGSRYSDAQHDPRQGEMRQPRPDWICDECNVTNFARRSSCLQCNASKTANTKEVPVTAAFRQDQTHRNDSHYGGEARHNDPLFGPPSLPHVRDDEMGARRHGAGGDNARNVPPSQVLVVRMLPPDIEEGELHVAFAEFDGVQDIRLIRDRATNLSRGFGFVEFRDIEAATSALAKCDGLVVQNTHVGVSYARDTLSTRSQYVAELHQGPRAASSMAVTALEQAQWSLSQGRGADAAKTDQQNSVAADVSALLNSAAAEVVPHFEEPKKMWPPPFETAGGSYMYASEYGLYWDPDSMFYYDAQKKVYQNSFTGTYYRCVNPGSSGAAAFQVFAPPLPIDDTVYNEATTTKVSAASQPALSLSLKKDKKKAPRISFGIKTTAFASTASEPEKHNQIKLVGSGIVAPAASAVSMPTGSIGLKRKSADDIAKWSRRQVESKSQHAGGSNAAPAHQEHIGCSAQEAPTTNHGTAQSNDASQQKSVGSISSIDALTNIPQEVPICLLCRRKFGSLEMLRKHEKLSKLHLANLAKAKENKQHIAAQYREHEKEMERDAKKQRQEERAPSTSAAASNNHWSAPTPAPSNGGPEPLESGIGGKMLKMMGWKSGEGLGKHGTGITAPIKAAGQGARSETAGLGSKAPLSASVDLSDVTSGKERRQRLARARYDADNA</sequence>
<dbReference type="InterPro" id="IPR000504">
    <property type="entry name" value="RRM_dom"/>
</dbReference>
<gene>
    <name evidence="14" type="ORF">PHYPSEUDO_012346</name>
</gene>
<name>A0A8T1V7I7_9STRA</name>
<dbReference type="PANTHER" id="PTHR13948:SF3">
    <property type="entry name" value="FI21118P1"/>
    <property type="match status" value="1"/>
</dbReference>
<evidence type="ECO:0000256" key="1">
    <source>
        <dbReference type="ARBA" id="ARBA00004123"/>
    </source>
</evidence>